<feature type="domain" description="Reverse transcriptase/retrotransposon-derived protein RNase H-like" evidence="5">
    <location>
        <begin position="369"/>
        <end position="437"/>
    </location>
</feature>
<dbReference type="Pfam" id="PF00078">
    <property type="entry name" value="RVT_1"/>
    <property type="match status" value="1"/>
</dbReference>
<dbReference type="PANTHER" id="PTHR37984:SF5">
    <property type="entry name" value="PROTEIN NYNRIN-LIKE"/>
    <property type="match status" value="1"/>
</dbReference>
<comment type="caution">
    <text evidence="6">The sequence shown here is derived from an EMBL/GenBank/DDBJ whole genome shotgun (WGS) entry which is preliminary data.</text>
</comment>
<name>A0ABQ8LVT9_LABRO</name>
<keyword evidence="7" id="KW-1185">Reference proteome</keyword>
<dbReference type="Proteomes" id="UP000830375">
    <property type="component" value="Unassembled WGS sequence"/>
</dbReference>
<evidence type="ECO:0000313" key="6">
    <source>
        <dbReference type="EMBL" id="KAI2654741.1"/>
    </source>
</evidence>
<keyword evidence="3" id="KW-0511">Multifunctional enzyme</keyword>
<dbReference type="InterPro" id="IPR043128">
    <property type="entry name" value="Rev_trsase/Diguanyl_cyclase"/>
</dbReference>
<evidence type="ECO:0000313" key="7">
    <source>
        <dbReference type="Proteomes" id="UP000830375"/>
    </source>
</evidence>
<dbReference type="Gene3D" id="3.10.20.370">
    <property type="match status" value="1"/>
</dbReference>
<evidence type="ECO:0000256" key="3">
    <source>
        <dbReference type="ARBA" id="ARBA00023268"/>
    </source>
</evidence>
<dbReference type="InterPro" id="IPR041577">
    <property type="entry name" value="RT_RNaseH_2"/>
</dbReference>
<organism evidence="6 7">
    <name type="scientific">Labeo rohita</name>
    <name type="common">Indian major carp</name>
    <name type="synonym">Cyprinus rohita</name>
    <dbReference type="NCBI Taxonomy" id="84645"/>
    <lineage>
        <taxon>Eukaryota</taxon>
        <taxon>Metazoa</taxon>
        <taxon>Chordata</taxon>
        <taxon>Craniata</taxon>
        <taxon>Vertebrata</taxon>
        <taxon>Euteleostomi</taxon>
        <taxon>Actinopterygii</taxon>
        <taxon>Neopterygii</taxon>
        <taxon>Teleostei</taxon>
        <taxon>Ostariophysi</taxon>
        <taxon>Cypriniformes</taxon>
        <taxon>Cyprinidae</taxon>
        <taxon>Labeoninae</taxon>
        <taxon>Labeonini</taxon>
        <taxon>Labeo</taxon>
    </lineage>
</organism>
<dbReference type="Gene3D" id="3.30.70.270">
    <property type="match status" value="1"/>
</dbReference>
<dbReference type="CDD" id="cd01647">
    <property type="entry name" value="RT_LTR"/>
    <property type="match status" value="1"/>
</dbReference>
<proteinExistence type="inferred from homology"/>
<sequence>MLVRGMSFNTLSVPLHKVKLNSNLVTEELRKEQNSDSSLAELFTLALSGSDVPDVARAYFVQDGLLLRKWSPHSEDFVGDPIIQVVVPTKYHSVVLEVAHKKAGHLGLDRDWEEGLPWLLLAAREVLQESTGFSPNDLVFGHRVCGLLAVLQDSVLQDSKATEQYETVRYYRVSPEKQKHMEVEIKYMLENDIAIPSNSDWASPCLLVAKSDGSVGSAKFVTKLDLLKGYWQVPLSQRAQEISSFVIPSGLYSYKVMSFGLRNAPATFQRMMNCVVSGLEGCAVYLDDLVVFSDSWDLHLKRLGAVLKRLSDAKLTVNLAKCNFAQATITYLGKVVGNGEVRPVSAKVQAICDYPVPTTKKELMLFLDCALAFDNVKSLLCSAAVLAAPCFERPFSLQVDASQIGAGAVLQQDDEGMVRPVSFFSRKFNSYQLNYSVAYSLDIRHVRGSENIVADALSWAPLASLFENASSFGENAPDTCRREPGGCFSLPFLFVGFSDIRIKHWQTQHGDKHINLSCSEEQRDERMGEADDCAESFPNILSVSFCLPLVSLALVFLMGAALSGPCHSITSPRFACKADNSGTSWSGSV</sequence>
<feature type="domain" description="Reverse transcriptase" evidence="4">
    <location>
        <begin position="216"/>
        <end position="333"/>
    </location>
</feature>
<dbReference type="EC" id="3.1.26.4" evidence="2"/>
<accession>A0ABQ8LVT9</accession>
<dbReference type="EMBL" id="JACTAM010000017">
    <property type="protein sequence ID" value="KAI2654741.1"/>
    <property type="molecule type" value="Genomic_DNA"/>
</dbReference>
<evidence type="ECO:0000256" key="2">
    <source>
        <dbReference type="ARBA" id="ARBA00012180"/>
    </source>
</evidence>
<dbReference type="InterPro" id="IPR050951">
    <property type="entry name" value="Retrovirus_Pol_polyprotein"/>
</dbReference>
<comment type="similarity">
    <text evidence="1">Belongs to the beta type-B retroviral polymerase family. HERV class-II K(HML-2) pol subfamily.</text>
</comment>
<protein>
    <recommendedName>
        <fullName evidence="2">ribonuclease H</fullName>
        <ecNumber evidence="2">3.1.26.4</ecNumber>
    </recommendedName>
</protein>
<dbReference type="PANTHER" id="PTHR37984">
    <property type="entry name" value="PROTEIN CBG26694"/>
    <property type="match status" value="1"/>
</dbReference>
<evidence type="ECO:0000259" key="5">
    <source>
        <dbReference type="Pfam" id="PF17919"/>
    </source>
</evidence>
<evidence type="ECO:0000256" key="1">
    <source>
        <dbReference type="ARBA" id="ARBA00010879"/>
    </source>
</evidence>
<evidence type="ECO:0000259" key="4">
    <source>
        <dbReference type="Pfam" id="PF00078"/>
    </source>
</evidence>
<dbReference type="Gene3D" id="3.10.10.10">
    <property type="entry name" value="HIV Type 1 Reverse Transcriptase, subunit A, domain 1"/>
    <property type="match status" value="2"/>
</dbReference>
<reference evidence="6 7" key="1">
    <citation type="submission" date="2022-01" db="EMBL/GenBank/DDBJ databases">
        <title>A high-quality chromosome-level genome assembly of rohu carp, Labeo rohita.</title>
        <authorList>
            <person name="Arick M.A. II"/>
            <person name="Hsu C.-Y."/>
            <person name="Magbanua Z."/>
            <person name="Pechanova O."/>
            <person name="Grover C."/>
            <person name="Miller E."/>
            <person name="Thrash A."/>
            <person name="Ezzel L."/>
            <person name="Alam S."/>
            <person name="Benzie J."/>
            <person name="Hamilton M."/>
            <person name="Karsi A."/>
            <person name="Lawrence M.L."/>
            <person name="Peterson D.G."/>
        </authorList>
    </citation>
    <scope>NUCLEOTIDE SEQUENCE [LARGE SCALE GENOMIC DNA]</scope>
    <source>
        <strain evidence="7">BAU-BD-2019</strain>
        <tissue evidence="6">Blood</tissue>
    </source>
</reference>
<dbReference type="InterPro" id="IPR000477">
    <property type="entry name" value="RT_dom"/>
</dbReference>
<dbReference type="Pfam" id="PF17919">
    <property type="entry name" value="RT_RNaseH_2"/>
    <property type="match status" value="1"/>
</dbReference>
<gene>
    <name evidence="6" type="ORF">H4Q32_011526</name>
</gene>
<dbReference type="SUPFAM" id="SSF56672">
    <property type="entry name" value="DNA/RNA polymerases"/>
    <property type="match status" value="1"/>
</dbReference>
<dbReference type="InterPro" id="IPR043502">
    <property type="entry name" value="DNA/RNA_pol_sf"/>
</dbReference>